<evidence type="ECO:0000313" key="2">
    <source>
        <dbReference type="EMBL" id="GAA3639730.1"/>
    </source>
</evidence>
<comment type="caution">
    <text evidence="2">The sequence shown here is derived from an EMBL/GenBank/DDBJ whole genome shotgun (WGS) entry which is preliminary data.</text>
</comment>
<dbReference type="EMBL" id="BAABAB010000050">
    <property type="protein sequence ID" value="GAA3639730.1"/>
    <property type="molecule type" value="Genomic_DNA"/>
</dbReference>
<feature type="domain" description="N-acetyltransferase" evidence="1">
    <location>
        <begin position="3"/>
        <end position="148"/>
    </location>
</feature>
<dbReference type="InterPro" id="IPR000182">
    <property type="entry name" value="GNAT_dom"/>
</dbReference>
<dbReference type="InterPro" id="IPR016181">
    <property type="entry name" value="Acyl_CoA_acyltransferase"/>
</dbReference>
<proteinExistence type="predicted"/>
<protein>
    <submittedName>
        <fullName evidence="2">GNAT family N-acetyltransferase</fullName>
    </submittedName>
</protein>
<sequence>MTITVRTLGDDDAEASLRLGWEAFGDPATPPTQPAAESVRRPGRTFVGAFDGDRLAARMAWRDYNSWFGGRLVRTAGIASVTVAAEDRGRGLLTPLFAETLAAARAAGAAISTLFPSAAGIYRRFGYELVSDYVTVSLPTWALARVAGSSNVRTRRAGPADVPAIRGVYDTWAAAQNGPLSRRGASFPTDDEGLIAAFTGITVAVDGEDAICGYASWNRGRGYGPEAVLEVSDLLALTADGYRALLAAIGSFGSVTPTTRIDTSGADVARLMLPVSEWKVTSSDPYMLMVLDVAAALSGRDYPPGMVADLAFAVAGHPLPAIDGTYALRVADGTATCEPTGGGTNRLLSPRGLALLYAGVQTCANLRFAGLLTGGDPADDQVWDSLFAGRPVHIRDYF</sequence>
<evidence type="ECO:0000313" key="3">
    <source>
        <dbReference type="Proteomes" id="UP001501490"/>
    </source>
</evidence>
<dbReference type="SUPFAM" id="SSF55718">
    <property type="entry name" value="SCP-like"/>
    <property type="match status" value="1"/>
</dbReference>
<dbReference type="PANTHER" id="PTHR37817">
    <property type="entry name" value="N-ACETYLTRANSFERASE EIS"/>
    <property type="match status" value="1"/>
</dbReference>
<accession>A0ABP7ATP0</accession>
<dbReference type="Pfam" id="PF13530">
    <property type="entry name" value="SCP2_2"/>
    <property type="match status" value="1"/>
</dbReference>
<dbReference type="Pfam" id="PF13527">
    <property type="entry name" value="Acetyltransf_9"/>
    <property type="match status" value="1"/>
</dbReference>
<dbReference type="InterPro" id="IPR041380">
    <property type="entry name" value="Acetyltransf_17"/>
</dbReference>
<dbReference type="Gene3D" id="3.30.1050.10">
    <property type="entry name" value="SCP2 sterol-binding domain"/>
    <property type="match status" value="1"/>
</dbReference>
<dbReference type="PROSITE" id="PS51186">
    <property type="entry name" value="GNAT"/>
    <property type="match status" value="1"/>
</dbReference>
<reference evidence="3" key="1">
    <citation type="journal article" date="2019" name="Int. J. Syst. Evol. Microbiol.">
        <title>The Global Catalogue of Microorganisms (GCM) 10K type strain sequencing project: providing services to taxonomists for standard genome sequencing and annotation.</title>
        <authorList>
            <consortium name="The Broad Institute Genomics Platform"/>
            <consortium name="The Broad Institute Genome Sequencing Center for Infectious Disease"/>
            <person name="Wu L."/>
            <person name="Ma J."/>
        </authorList>
    </citation>
    <scope>NUCLEOTIDE SEQUENCE [LARGE SCALE GENOMIC DNA]</scope>
    <source>
        <strain evidence="3">JCM 16929</strain>
    </source>
</reference>
<keyword evidence="3" id="KW-1185">Reference proteome</keyword>
<dbReference type="InterPro" id="IPR025559">
    <property type="entry name" value="Eis_dom"/>
</dbReference>
<dbReference type="RefSeq" id="WP_344809370.1">
    <property type="nucleotide sequence ID" value="NZ_BAABAB010000050.1"/>
</dbReference>
<dbReference type="InterPro" id="IPR051554">
    <property type="entry name" value="Acetyltransferase_Eis"/>
</dbReference>
<gene>
    <name evidence="2" type="ORF">GCM10022236_47820</name>
</gene>
<dbReference type="InterPro" id="IPR036527">
    <property type="entry name" value="SCP2_sterol-bd_dom_sf"/>
</dbReference>
<dbReference type="SUPFAM" id="SSF55729">
    <property type="entry name" value="Acyl-CoA N-acyltransferases (Nat)"/>
    <property type="match status" value="1"/>
</dbReference>
<name>A0ABP7ATP0_9ACTN</name>
<evidence type="ECO:0000259" key="1">
    <source>
        <dbReference type="PROSITE" id="PS51186"/>
    </source>
</evidence>
<dbReference type="Proteomes" id="UP001501490">
    <property type="component" value="Unassembled WGS sequence"/>
</dbReference>
<dbReference type="Gene3D" id="3.40.630.30">
    <property type="match status" value="2"/>
</dbReference>
<organism evidence="2 3">
    <name type="scientific">Microlunatus ginsengisoli</name>
    <dbReference type="NCBI Taxonomy" id="363863"/>
    <lineage>
        <taxon>Bacteria</taxon>
        <taxon>Bacillati</taxon>
        <taxon>Actinomycetota</taxon>
        <taxon>Actinomycetes</taxon>
        <taxon>Propionibacteriales</taxon>
        <taxon>Propionibacteriaceae</taxon>
        <taxon>Microlunatus</taxon>
    </lineage>
</organism>
<dbReference type="Pfam" id="PF17668">
    <property type="entry name" value="Acetyltransf_17"/>
    <property type="match status" value="1"/>
</dbReference>
<dbReference type="PANTHER" id="PTHR37817:SF1">
    <property type="entry name" value="N-ACETYLTRANSFERASE EIS"/>
    <property type="match status" value="1"/>
</dbReference>